<sequence>MSDVVMGKYSITYAIYNPKWIYGIDERLLKIGASEVTPEEYEQYMHGSIFCPKCFTPLSRNPSKKNVSKNAKTAHFRHLPSFKHIPCSYHTIQKEGFNYVNDELTSETEEDGQFKRVKEWIKLPPEEYMKGGKKVTYNGINHDPEGEITEEAIPRHNGSKVKVGSNIETVQYICWNLDALLNVGFSLPGKQVTLPLKDLLYNTQMLRRDICEEPQLFYGRMKGFHYQVFSNRTKIQCNGNKFMYIYTKNELDERRSFGADSIGRYVMFFGSVKWDEQKKPYIMLDDWGSYAVVSRKLERYLEKVTSHV</sequence>
<comment type="caution">
    <text evidence="1">The sequence shown here is derived from an EMBL/GenBank/DDBJ whole genome shotgun (WGS) entry which is preliminary data.</text>
</comment>
<dbReference type="EMBL" id="PYLY01000020">
    <property type="protein sequence ID" value="PSU03950.1"/>
    <property type="molecule type" value="Genomic_DNA"/>
</dbReference>
<protein>
    <submittedName>
        <fullName evidence="1">Uncharacterized protein</fullName>
    </submittedName>
</protein>
<evidence type="ECO:0000313" key="1">
    <source>
        <dbReference type="EMBL" id="PSU03950.1"/>
    </source>
</evidence>
<name>A0A2T3HXG6_9GAMM</name>
<accession>A0A2T3HXG6</accession>
<reference evidence="1 2" key="1">
    <citation type="submission" date="2018-03" db="EMBL/GenBank/DDBJ databases">
        <title>Whole genome sequencing of Histamine producing bacteria.</title>
        <authorList>
            <person name="Butler K."/>
        </authorList>
    </citation>
    <scope>NUCLEOTIDE SEQUENCE [LARGE SCALE GENOMIC DNA]</scope>
    <source>
        <strain evidence="1 2">DSM 23343</strain>
    </source>
</reference>
<dbReference type="AlphaFoldDB" id="A0A2T3HXG6"/>
<evidence type="ECO:0000313" key="2">
    <source>
        <dbReference type="Proteomes" id="UP000241858"/>
    </source>
</evidence>
<gene>
    <name evidence="1" type="ORF">C0W81_11060</name>
</gene>
<proteinExistence type="predicted"/>
<organism evidence="1 2">
    <name type="scientific">Photobacterium aquimaris</name>
    <dbReference type="NCBI Taxonomy" id="512643"/>
    <lineage>
        <taxon>Bacteria</taxon>
        <taxon>Pseudomonadati</taxon>
        <taxon>Pseudomonadota</taxon>
        <taxon>Gammaproteobacteria</taxon>
        <taxon>Vibrionales</taxon>
        <taxon>Vibrionaceae</taxon>
        <taxon>Photobacterium</taxon>
    </lineage>
</organism>
<dbReference type="Proteomes" id="UP000241858">
    <property type="component" value="Unassembled WGS sequence"/>
</dbReference>